<evidence type="ECO:0000313" key="2">
    <source>
        <dbReference type="EMBL" id="QNI34512.1"/>
    </source>
</evidence>
<feature type="domain" description="Integrase catalytic" evidence="1">
    <location>
        <begin position="276"/>
        <end position="522"/>
    </location>
</feature>
<dbReference type="EMBL" id="CP060394">
    <property type="protein sequence ID" value="QNI34512.1"/>
    <property type="molecule type" value="Genomic_DNA"/>
</dbReference>
<dbReference type="InterPro" id="IPR036397">
    <property type="entry name" value="RNaseH_sf"/>
</dbReference>
<dbReference type="GO" id="GO:0015074">
    <property type="term" value="P:DNA integration"/>
    <property type="evidence" value="ECO:0007669"/>
    <property type="project" value="InterPro"/>
</dbReference>
<dbReference type="RefSeq" id="WP_186746732.1">
    <property type="nucleotide sequence ID" value="NZ_CP060394.1"/>
</dbReference>
<dbReference type="AlphaFoldDB" id="A0A7G8BPP2"/>
<dbReference type="GO" id="GO:0003676">
    <property type="term" value="F:nucleic acid binding"/>
    <property type="evidence" value="ECO:0007669"/>
    <property type="project" value="InterPro"/>
</dbReference>
<dbReference type="Gene3D" id="3.30.420.10">
    <property type="entry name" value="Ribonuclease H-like superfamily/Ribonuclease H"/>
    <property type="match status" value="1"/>
</dbReference>
<accession>A0A7G8BPP2</accession>
<dbReference type="PROSITE" id="PS50994">
    <property type="entry name" value="INTEGRASE"/>
    <property type="match status" value="1"/>
</dbReference>
<dbReference type="Pfam" id="PF09299">
    <property type="entry name" value="Mu-transpos_C"/>
    <property type="match status" value="1"/>
</dbReference>
<keyword evidence="3" id="KW-1185">Reference proteome</keyword>
<proteinExistence type="predicted"/>
<reference evidence="2 3" key="1">
    <citation type="submission" date="2020-08" db="EMBL/GenBank/DDBJ databases">
        <title>Edaphobacter telluris sp. nov. and Acidobacterium dinghuensis sp. nov., two acidobacteria isolated from forest soil.</title>
        <authorList>
            <person name="Fu J."/>
            <person name="Qiu L."/>
        </authorList>
    </citation>
    <scope>NUCLEOTIDE SEQUENCE [LARGE SCALE GENOMIC DNA]</scope>
    <source>
        <strain evidence="2">4Y35</strain>
    </source>
</reference>
<organism evidence="2 3">
    <name type="scientific">Alloacidobacterium dinghuense</name>
    <dbReference type="NCBI Taxonomy" id="2763107"/>
    <lineage>
        <taxon>Bacteria</taxon>
        <taxon>Pseudomonadati</taxon>
        <taxon>Acidobacteriota</taxon>
        <taxon>Terriglobia</taxon>
        <taxon>Terriglobales</taxon>
        <taxon>Acidobacteriaceae</taxon>
        <taxon>Alloacidobacterium</taxon>
    </lineage>
</organism>
<name>A0A7G8BPP2_9BACT</name>
<sequence length="704" mass="79845">MSAQPATSLYLLPSSSAAEWLTAEQVMTATGWSRRTFFRNVSGLIARDSDRTAPNGRKVREYLAASLPAEARGKIGVSGDGRKLQAGESAGGLIPNQSLLFTSLPSPTDEHRITLPDPEDQAQAEQRLGILKPILEFGDDPGRYASLRLKDGRPVTSPTRLLMYQAETHDIAERTLKTWIQRYRAGGFPALADKQRSDKNTSRWFAHNEKAAHLAAYLHLICQQSYRVCHEAIQQDAEMLGLGDDLPSYETVRAWLASAPPYLKAYAREGRRAYQERMSPYISRHYADVASNQIWVSDHMIHDVEVMNDCFPEAPYGTPIRLRFTCLLDFHSRYVVGASWCWEGSSRSIATALRRAALRHGACEHFYCDNGKDYRKVAKGAMPAYLAKTAVDEQEWWANETRWLDEIGILGRLQMKVTHCIVRHPQSKHVERFFRTLHERFDKQWFQNYTGGAPHLRPDATTAAMELHRKLVKQGRANESFHPPASYFIAACMAWIDEYHHRVHEGEGMDGRTPAQVFEQDRLDESRPMPSERDLALLLAEQTRRKVRECSIELNKRRYTYYDAESRDVLHEMNERDVLVAYDPNDTEGVAILDQDGHFLCWAREEQMLGFNPADPEIQQQIGQSMADRRHLEKSARNLLEGIARTARSNGARTPVEMLAERTKVSPIVEATLTHRAPKLKPDPEAAAPPSAADIAQNFLEALK</sequence>
<protein>
    <submittedName>
        <fullName evidence="2">Mu transposase C-terminal domain-containing protein</fullName>
    </submittedName>
</protein>
<evidence type="ECO:0000313" key="3">
    <source>
        <dbReference type="Proteomes" id="UP000515312"/>
    </source>
</evidence>
<dbReference type="InterPro" id="IPR015378">
    <property type="entry name" value="Transposase-like_Mu_C"/>
</dbReference>
<dbReference type="InterPro" id="IPR009004">
    <property type="entry name" value="Transposase_Mu_C"/>
</dbReference>
<dbReference type="InterPro" id="IPR001584">
    <property type="entry name" value="Integrase_cat-core"/>
</dbReference>
<dbReference type="Proteomes" id="UP000515312">
    <property type="component" value="Chromosome"/>
</dbReference>
<gene>
    <name evidence="2" type="ORF">H7849_11815</name>
</gene>
<dbReference type="KEGG" id="adin:H7849_11815"/>
<evidence type="ECO:0000259" key="1">
    <source>
        <dbReference type="PROSITE" id="PS50994"/>
    </source>
</evidence>
<dbReference type="InterPro" id="IPR012337">
    <property type="entry name" value="RNaseH-like_sf"/>
</dbReference>
<dbReference type="SUPFAM" id="SSF53098">
    <property type="entry name" value="Ribonuclease H-like"/>
    <property type="match status" value="1"/>
</dbReference>
<dbReference type="SUPFAM" id="SSF50610">
    <property type="entry name" value="mu transposase, C-terminal domain"/>
    <property type="match status" value="1"/>
</dbReference>